<feature type="region of interest" description="Disordered" evidence="1">
    <location>
        <begin position="94"/>
        <end position="113"/>
    </location>
</feature>
<protein>
    <submittedName>
        <fullName evidence="2">Uncharacterized protein</fullName>
    </submittedName>
</protein>
<name>A0A1Q9ECP2_SYMMI</name>
<sequence>MGDKLLERKYGCGSPSGPANSEETYMLLLRWLPVADEVLRRRLLDHHALMQWKDPASTGLGLLPEATTLARDPDLRQLKRIMLEAWFPDRVHELDVPEPDDLEPVGDGEDYNLDEEDDLEVEGGAEGDEHPVEEMEEAGGLPHEADAAAEPMAVDGEGDGPTEEHDVVVLSDEENNTPPHKPVRMLSRSGSKLDAPVAHRLQMLKMQLEAVK</sequence>
<feature type="compositionally biased region" description="Acidic residues" evidence="1">
    <location>
        <begin position="96"/>
        <end position="113"/>
    </location>
</feature>
<dbReference type="OrthoDB" id="426227at2759"/>
<organism evidence="2 3">
    <name type="scientific">Symbiodinium microadriaticum</name>
    <name type="common">Dinoflagellate</name>
    <name type="synonym">Zooxanthella microadriatica</name>
    <dbReference type="NCBI Taxonomy" id="2951"/>
    <lineage>
        <taxon>Eukaryota</taxon>
        <taxon>Sar</taxon>
        <taxon>Alveolata</taxon>
        <taxon>Dinophyceae</taxon>
        <taxon>Suessiales</taxon>
        <taxon>Symbiodiniaceae</taxon>
        <taxon>Symbiodinium</taxon>
    </lineage>
</organism>
<accession>A0A1Q9ECP2</accession>
<gene>
    <name evidence="2" type="ORF">AK812_SmicGene11613</name>
</gene>
<proteinExistence type="predicted"/>
<dbReference type="EMBL" id="LSRX01000191">
    <property type="protein sequence ID" value="OLQ05206.1"/>
    <property type="molecule type" value="Genomic_DNA"/>
</dbReference>
<evidence type="ECO:0000256" key="1">
    <source>
        <dbReference type="SAM" id="MobiDB-lite"/>
    </source>
</evidence>
<evidence type="ECO:0000313" key="3">
    <source>
        <dbReference type="Proteomes" id="UP000186817"/>
    </source>
</evidence>
<dbReference type="AlphaFoldDB" id="A0A1Q9ECP2"/>
<evidence type="ECO:0000313" key="2">
    <source>
        <dbReference type="EMBL" id="OLQ05206.1"/>
    </source>
</evidence>
<feature type="region of interest" description="Disordered" evidence="1">
    <location>
        <begin position="122"/>
        <end position="193"/>
    </location>
</feature>
<dbReference type="Proteomes" id="UP000186817">
    <property type="component" value="Unassembled WGS sequence"/>
</dbReference>
<comment type="caution">
    <text evidence="2">The sequence shown here is derived from an EMBL/GenBank/DDBJ whole genome shotgun (WGS) entry which is preliminary data.</text>
</comment>
<reference evidence="2 3" key="1">
    <citation type="submission" date="2016-02" db="EMBL/GenBank/DDBJ databases">
        <title>Genome analysis of coral dinoflagellate symbionts highlights evolutionary adaptations to a symbiotic lifestyle.</title>
        <authorList>
            <person name="Aranda M."/>
            <person name="Li Y."/>
            <person name="Liew Y.J."/>
            <person name="Baumgarten S."/>
            <person name="Simakov O."/>
            <person name="Wilson M."/>
            <person name="Piel J."/>
            <person name="Ashoor H."/>
            <person name="Bougouffa S."/>
            <person name="Bajic V.B."/>
            <person name="Ryu T."/>
            <person name="Ravasi T."/>
            <person name="Bayer T."/>
            <person name="Micklem G."/>
            <person name="Kim H."/>
            <person name="Bhak J."/>
            <person name="Lajeunesse T.C."/>
            <person name="Voolstra C.R."/>
        </authorList>
    </citation>
    <scope>NUCLEOTIDE SEQUENCE [LARGE SCALE GENOMIC DNA]</scope>
    <source>
        <strain evidence="2 3">CCMP2467</strain>
    </source>
</reference>
<keyword evidence="3" id="KW-1185">Reference proteome</keyword>